<dbReference type="OrthoDB" id="7201814at2"/>
<dbReference type="PANTHER" id="PTHR44688">
    <property type="entry name" value="DNA-BINDING TRANSCRIPTIONAL ACTIVATOR DEVR_DOSR"/>
    <property type="match status" value="1"/>
</dbReference>
<sequence>MPRVEKSHRGGDTGFMLSSQAVDSGSANIVLPPPSRELLKSALAAWAALDDRGRMIVTRSGSLVAITDAARQMLEESRTLGIRGDRLHSASSSRLRILAELLEVDPDQVRTCLIDDRENGHLVCRSVALPDCGDKGLVFVEIVAAQPDVKAHWVDFRVSHGMTDCENEVLASLMSGECPLEIAEHMGSSVNTVRTHIRHIYEKVGVSNVQELHRKLAAYRLG</sequence>
<dbReference type="AlphaFoldDB" id="A0A516INZ1"/>
<evidence type="ECO:0000313" key="6">
    <source>
        <dbReference type="Proteomes" id="UP000321857"/>
    </source>
</evidence>
<dbReference type="InterPro" id="IPR036388">
    <property type="entry name" value="WH-like_DNA-bd_sf"/>
</dbReference>
<dbReference type="GO" id="GO:0006355">
    <property type="term" value="P:regulation of DNA-templated transcription"/>
    <property type="evidence" value="ECO:0007669"/>
    <property type="project" value="InterPro"/>
</dbReference>
<proteinExistence type="predicted"/>
<evidence type="ECO:0000256" key="1">
    <source>
        <dbReference type="ARBA" id="ARBA00023015"/>
    </source>
</evidence>
<dbReference type="SUPFAM" id="SSF46894">
    <property type="entry name" value="C-terminal effector domain of the bipartite response regulators"/>
    <property type="match status" value="1"/>
</dbReference>
<dbReference type="PRINTS" id="PR00038">
    <property type="entry name" value="HTHLUXR"/>
</dbReference>
<dbReference type="Pfam" id="PF00196">
    <property type="entry name" value="GerE"/>
    <property type="match status" value="1"/>
</dbReference>
<keyword evidence="1" id="KW-0805">Transcription regulation</keyword>
<gene>
    <name evidence="5" type="ORF">FMM02_00080</name>
</gene>
<dbReference type="SMART" id="SM00421">
    <property type="entry name" value="HTH_LUXR"/>
    <property type="match status" value="1"/>
</dbReference>
<feature type="domain" description="HTH luxR-type" evidence="4">
    <location>
        <begin position="159"/>
        <end position="216"/>
    </location>
</feature>
<name>A0A516INZ1_9SPHN</name>
<dbReference type="GO" id="GO:0003677">
    <property type="term" value="F:DNA binding"/>
    <property type="evidence" value="ECO:0007669"/>
    <property type="project" value="UniProtKB-KW"/>
</dbReference>
<dbReference type="EMBL" id="CP041659">
    <property type="protein sequence ID" value="QDP18494.1"/>
    <property type="molecule type" value="Genomic_DNA"/>
</dbReference>
<keyword evidence="6" id="KW-1185">Reference proteome</keyword>
<dbReference type="PANTHER" id="PTHR44688:SF16">
    <property type="entry name" value="DNA-BINDING TRANSCRIPTIONAL ACTIVATOR DEVR_DOSR"/>
    <property type="match status" value="1"/>
</dbReference>
<dbReference type="Proteomes" id="UP000321857">
    <property type="component" value="Chromosome"/>
</dbReference>
<reference evidence="5 6" key="1">
    <citation type="submission" date="2019-07" db="EMBL/GenBank/DDBJ databases">
        <title>Sphingomonas AE3 Genome sequencing and assembly.</title>
        <authorList>
            <person name="Kim H."/>
        </authorList>
    </citation>
    <scope>NUCLEOTIDE SEQUENCE [LARGE SCALE GENOMIC DNA]</scope>
    <source>
        <strain evidence="5 6">AE3</strain>
    </source>
</reference>
<organism evidence="5 6">
    <name type="scientific">Sphingomonas xanthus</name>
    <dbReference type="NCBI Taxonomy" id="2594473"/>
    <lineage>
        <taxon>Bacteria</taxon>
        <taxon>Pseudomonadati</taxon>
        <taxon>Pseudomonadota</taxon>
        <taxon>Alphaproteobacteria</taxon>
        <taxon>Sphingomonadales</taxon>
        <taxon>Sphingomonadaceae</taxon>
        <taxon>Sphingomonas</taxon>
    </lineage>
</organism>
<dbReference type="KEGG" id="sxa:FMM02_00080"/>
<protein>
    <submittedName>
        <fullName evidence="5">Helix-turn-helix transcriptional regulator</fullName>
    </submittedName>
</protein>
<keyword evidence="3" id="KW-0804">Transcription</keyword>
<evidence type="ECO:0000256" key="2">
    <source>
        <dbReference type="ARBA" id="ARBA00023125"/>
    </source>
</evidence>
<dbReference type="Gene3D" id="1.10.10.10">
    <property type="entry name" value="Winged helix-like DNA-binding domain superfamily/Winged helix DNA-binding domain"/>
    <property type="match status" value="1"/>
</dbReference>
<evidence type="ECO:0000256" key="3">
    <source>
        <dbReference type="ARBA" id="ARBA00023163"/>
    </source>
</evidence>
<dbReference type="InterPro" id="IPR016032">
    <property type="entry name" value="Sig_transdc_resp-reg_C-effctor"/>
</dbReference>
<evidence type="ECO:0000259" key="4">
    <source>
        <dbReference type="SMART" id="SM00421"/>
    </source>
</evidence>
<evidence type="ECO:0000313" key="5">
    <source>
        <dbReference type="EMBL" id="QDP18494.1"/>
    </source>
</evidence>
<accession>A0A516INZ1</accession>
<dbReference type="InterPro" id="IPR000792">
    <property type="entry name" value="Tscrpt_reg_LuxR_C"/>
</dbReference>
<keyword evidence="2" id="KW-0238">DNA-binding</keyword>